<evidence type="ECO:0000313" key="1">
    <source>
        <dbReference type="EMBL" id="KAJ1936213.1"/>
    </source>
</evidence>
<gene>
    <name evidence="1" type="ORF">FBU59_005127</name>
</gene>
<dbReference type="Proteomes" id="UP001150603">
    <property type="component" value="Unassembled WGS sequence"/>
</dbReference>
<evidence type="ECO:0000313" key="2">
    <source>
        <dbReference type="Proteomes" id="UP001150603"/>
    </source>
</evidence>
<protein>
    <submittedName>
        <fullName evidence="1">Uncharacterized protein</fullName>
    </submittedName>
</protein>
<sequence>MSNLLVSAISGGAKGESKTNPCSWYVLNLTLDCTLGVLILTGYLKVFGLLVRRYEIQGMESGDYGEPPQWKRWAKQASVFCMGMVFMKLTVVFLITVLPFLVNIGDMILKPVQLTHSPRFQIVFVMAIWPLTLNIFESWVIDQFIKTRRPHGHVPVADSATSFEMAGTAAPSGTVGETEHRFSIDMDGEFDFSDDDEDGTAAAGKFAGRSAKYTTVKSEDTLTMRDSFALDEEEHDLGLGKQHQD</sequence>
<dbReference type="EMBL" id="JANBPW010003963">
    <property type="protein sequence ID" value="KAJ1936213.1"/>
    <property type="molecule type" value="Genomic_DNA"/>
</dbReference>
<name>A0ACC1J3F1_9FUNG</name>
<comment type="caution">
    <text evidence="1">The sequence shown here is derived from an EMBL/GenBank/DDBJ whole genome shotgun (WGS) entry which is preliminary data.</text>
</comment>
<proteinExistence type="predicted"/>
<organism evidence="1 2">
    <name type="scientific">Linderina macrospora</name>
    <dbReference type="NCBI Taxonomy" id="4868"/>
    <lineage>
        <taxon>Eukaryota</taxon>
        <taxon>Fungi</taxon>
        <taxon>Fungi incertae sedis</taxon>
        <taxon>Zoopagomycota</taxon>
        <taxon>Kickxellomycotina</taxon>
        <taxon>Kickxellomycetes</taxon>
        <taxon>Kickxellales</taxon>
        <taxon>Kickxellaceae</taxon>
        <taxon>Linderina</taxon>
    </lineage>
</organism>
<keyword evidence="2" id="KW-1185">Reference proteome</keyword>
<reference evidence="1" key="1">
    <citation type="submission" date="2022-07" db="EMBL/GenBank/DDBJ databases">
        <title>Phylogenomic reconstructions and comparative analyses of Kickxellomycotina fungi.</title>
        <authorList>
            <person name="Reynolds N.K."/>
            <person name="Stajich J.E."/>
            <person name="Barry K."/>
            <person name="Grigoriev I.V."/>
            <person name="Crous P."/>
            <person name="Smith M.E."/>
        </authorList>
    </citation>
    <scope>NUCLEOTIDE SEQUENCE</scope>
    <source>
        <strain evidence="1">NRRL 5244</strain>
    </source>
</reference>
<accession>A0ACC1J3F1</accession>